<sequence>MMNANYIVAVPMNSMDTDQSDNDTDYAKCARISLLKKKLVCDEVRTTYLKSLILIVERERKFSHSPLRTVQAAEVRDEKHS</sequence>
<dbReference type="EMBL" id="BMAW01074893">
    <property type="protein sequence ID" value="GFT94122.1"/>
    <property type="molecule type" value="Genomic_DNA"/>
</dbReference>
<evidence type="ECO:0000313" key="1">
    <source>
        <dbReference type="EMBL" id="GFT94122.1"/>
    </source>
</evidence>
<evidence type="ECO:0000313" key="2">
    <source>
        <dbReference type="Proteomes" id="UP000887013"/>
    </source>
</evidence>
<comment type="caution">
    <text evidence="1">The sequence shown here is derived from an EMBL/GenBank/DDBJ whole genome shotgun (WGS) entry which is preliminary data.</text>
</comment>
<dbReference type="AlphaFoldDB" id="A0A8X6Q056"/>
<name>A0A8X6Q056_NEPPI</name>
<feature type="non-terminal residue" evidence="1">
    <location>
        <position position="81"/>
    </location>
</feature>
<keyword evidence="2" id="KW-1185">Reference proteome</keyword>
<protein>
    <submittedName>
        <fullName evidence="1">Uncharacterized protein</fullName>
    </submittedName>
</protein>
<dbReference type="Proteomes" id="UP000887013">
    <property type="component" value="Unassembled WGS sequence"/>
</dbReference>
<proteinExistence type="predicted"/>
<reference evidence="1" key="1">
    <citation type="submission" date="2020-08" db="EMBL/GenBank/DDBJ databases">
        <title>Multicomponent nature underlies the extraordinary mechanical properties of spider dragline silk.</title>
        <authorList>
            <person name="Kono N."/>
            <person name="Nakamura H."/>
            <person name="Mori M."/>
            <person name="Yoshida Y."/>
            <person name="Ohtoshi R."/>
            <person name="Malay A.D."/>
            <person name="Moran D.A.P."/>
            <person name="Tomita M."/>
            <person name="Numata K."/>
            <person name="Arakawa K."/>
        </authorList>
    </citation>
    <scope>NUCLEOTIDE SEQUENCE</scope>
</reference>
<gene>
    <name evidence="1" type="ORF">NPIL_339121</name>
</gene>
<organism evidence="1 2">
    <name type="scientific">Nephila pilipes</name>
    <name type="common">Giant wood spider</name>
    <name type="synonym">Nephila maculata</name>
    <dbReference type="NCBI Taxonomy" id="299642"/>
    <lineage>
        <taxon>Eukaryota</taxon>
        <taxon>Metazoa</taxon>
        <taxon>Ecdysozoa</taxon>
        <taxon>Arthropoda</taxon>
        <taxon>Chelicerata</taxon>
        <taxon>Arachnida</taxon>
        <taxon>Araneae</taxon>
        <taxon>Araneomorphae</taxon>
        <taxon>Entelegynae</taxon>
        <taxon>Araneoidea</taxon>
        <taxon>Nephilidae</taxon>
        <taxon>Nephila</taxon>
    </lineage>
</organism>
<accession>A0A8X6Q056</accession>